<keyword evidence="12" id="KW-1185">Reference proteome</keyword>
<dbReference type="GO" id="GO:0006508">
    <property type="term" value="P:proteolysis"/>
    <property type="evidence" value="ECO:0007669"/>
    <property type="project" value="InterPro"/>
</dbReference>
<evidence type="ECO:0000259" key="9">
    <source>
        <dbReference type="Pfam" id="PF00326"/>
    </source>
</evidence>
<name>A0A0D3HDN5_9ORYZ</name>
<evidence type="ECO:0000313" key="11">
    <source>
        <dbReference type="EnsemblPlants" id="OBART10G09970.1"/>
    </source>
</evidence>
<accession>A0A0D3HDN5</accession>
<evidence type="ECO:0000256" key="3">
    <source>
        <dbReference type="ARBA" id="ARBA00010040"/>
    </source>
</evidence>
<dbReference type="EC" id="3.4.19.1" evidence="5"/>
<dbReference type="Gene3D" id="3.40.50.1820">
    <property type="entry name" value="alpha/beta hydrolase"/>
    <property type="match status" value="2"/>
</dbReference>
<dbReference type="PANTHER" id="PTHR42776:SF4">
    <property type="entry name" value="ACYLAMINO-ACID-RELEASING ENZYME"/>
    <property type="match status" value="1"/>
</dbReference>
<comment type="function">
    <text evidence="8">Catalyzes the hydrolysis of the N-terminal peptide bond of an N-acetylated peptide to generate an N-acetylated amino acid and a peptide with a free N-terminus.</text>
</comment>
<dbReference type="STRING" id="65489.A0A0D3HDN5"/>
<evidence type="ECO:0000256" key="4">
    <source>
        <dbReference type="ARBA" id="ARBA00011881"/>
    </source>
</evidence>
<comment type="similarity">
    <text evidence="3">Belongs to the peptidase S9C family.</text>
</comment>
<dbReference type="PROSITE" id="PS00708">
    <property type="entry name" value="PRO_ENDOPEP_SER"/>
    <property type="match status" value="2"/>
</dbReference>
<evidence type="ECO:0000256" key="2">
    <source>
        <dbReference type="ARBA" id="ARBA00004496"/>
    </source>
</evidence>
<evidence type="ECO:0000259" key="10">
    <source>
        <dbReference type="Pfam" id="PF19283"/>
    </source>
</evidence>
<keyword evidence="7" id="KW-0378">Hydrolase</keyword>
<comment type="subunit">
    <text evidence="4">Homotetramer.</text>
</comment>
<dbReference type="GO" id="GO:0008242">
    <property type="term" value="F:omega peptidase activity"/>
    <property type="evidence" value="ECO:0007669"/>
    <property type="project" value="UniProtKB-EC"/>
</dbReference>
<dbReference type="GO" id="GO:0004252">
    <property type="term" value="F:serine-type endopeptidase activity"/>
    <property type="evidence" value="ECO:0007669"/>
    <property type="project" value="InterPro"/>
</dbReference>
<sequence>MVVLATGLSLTPRFYSRSSIVVAASLLLSAAPSSSSPRARAAAPASGYSPWRGSISRISSHPTAMATTQASEAATEKGLPLGMDVSMVDEYASQSKLLQEFVKIPTIGKAWIFNSKTENTSRAIVSVGQTDLLANKKRSFLLNSHISKNSSNSVDFQWSPFPIEMSGVSAVIPSPSGRKLLLIRNSEDDSPTKLEVWGPCQLENEIHIAQSVHGSLYVDEWFEGISWNQEETLVAYVAEEPPQPKPEFNDSGYKKAGSSEKDCKSWKGKGDWEETWGETYSKKRIPALFVVNISSGEVRAVKGIPRTLSVGQVIWAPSSSHSLVFVAWSSDNGYQKTPRKLGIKYCFNRPCALYAVPDPFMEEADKPSLNVSKGETAPTTKLTSDLSSAFFPRFSPDGKYLVFISAKSAIDSGTHNATNSMHKIDWPADGKLEGLSVADVVPIVMCPQDGCFPGLYCSGILRNPWLTDGQTMILSSIWGSKEVILSVNVVSREVSRVSPQDSDYSWNVLALDKDNILAVSSSLITVPQIYYGSEVCQTGKPNQWGWQEIATPFPSPSDKISAILADHKFSILKIPISNSSDKLADGAKLPFEAIFVSWKDSATRPTIVVLHGGPHTVYPSSYSKSLAFLYSQGYNLLVVNYRGSLGFGEEALQSLPGNIGSQDVNDVLTALDFVIKKGLIDASKVAVVGGSHGGFLTTHLIGQAPGTFVAAAARNPVCNLSLMVGTTDIPEWCFVEIYGKEGKNCFSEYPSFDDLCQFHQKSPISHISKVSTPTLFLLGAQDLRVPVSNGLQYARTLKEMGVETKIIVFPEDMHGLDKPQSDFESFLNIDDPLGMDALASEEYASQSKLLQEFTNAPSIDGAWVFQTNNEDRSTAMYSISQTNLLANNKRKYILFSHIMRNGTTLLDFQWSPFPIQMDGVSAVVPSPSGSKLLVVRNGEKGSPTKLEIVDQSHVEKEIHVAQSVHGPLYTDEWFHGISWNQEETLIAYIAEDSPEPKPVFDDTGYRKEGSSEKDCNNWKGQGDWEEDWGETYSKKGRPSFGEVRVAKGISRSLSVGQVVWAPPSSCGRQKYLIFVGWLEHNGFQNTPRKLGIKYCSNRPCSLYSTLCPFEESDVDNAPASDSKLEPASVAINLTPSISSAFFPRFSKDGKLLVFLSANRAVDSGVHNATDSLHKINWPSDWKMDQYLEITDVIPIVMCPQDGCFPGLYCSSMLSNPWLSDRCTMILTSAWRSTEVILSIDVLSGKATRISPENSEYSWSALTVDGHNVLAVSSSPIDPPQIKYGHQVSLKDQTCTWVWDEVNNNPLMAANNKVKALLSHHQFSILKIPVTNPSDDLSDGSKLPFEAIFVSCKDSSHKPTILVLHGGPHSVSVSSYSKTSAFLASLGFNLLIVNYRGTPGFGEEALQSLPGKVGSQDVQDCLTALDYVIEGGLIDASKVAVIGISHGGFLTTHLIGQAPDRFMVAAARNPVCNLSLMIGTTDIPDWCYAVACGSEGRQHASESPSPDHLRLFYQKSPIAHISKVKAPLLMLLGGADLRVPISNGLQYARALRERGGEIRIMMFPDDIHEINIPQSDFESFLNIGVWFKKHLSISASDASA</sequence>
<dbReference type="PaxDb" id="65489-OBART10G09970.1"/>
<evidence type="ECO:0000256" key="8">
    <source>
        <dbReference type="ARBA" id="ARBA00053183"/>
    </source>
</evidence>
<evidence type="ECO:0000256" key="6">
    <source>
        <dbReference type="ARBA" id="ARBA00022490"/>
    </source>
</evidence>
<dbReference type="Proteomes" id="UP000026960">
    <property type="component" value="Chromosome 10"/>
</dbReference>
<comment type="subcellular location">
    <subcellularLocation>
        <location evidence="2">Cytoplasm</location>
    </subcellularLocation>
</comment>
<dbReference type="PANTHER" id="PTHR42776">
    <property type="entry name" value="SERINE PEPTIDASE S9 FAMILY MEMBER"/>
    <property type="match status" value="1"/>
</dbReference>
<dbReference type="InterPro" id="IPR045550">
    <property type="entry name" value="AARE_N"/>
</dbReference>
<keyword evidence="6" id="KW-0963">Cytoplasm</keyword>
<feature type="domain" description="Acylamino-acid-releasing enzyme N-terminal" evidence="10">
    <location>
        <begin position="79"/>
        <end position="560"/>
    </location>
</feature>
<protein>
    <recommendedName>
        <fullName evidence="5">acylaminoacyl-peptidase</fullName>
        <ecNumber evidence="5">3.4.19.1</ecNumber>
    </recommendedName>
</protein>
<dbReference type="InterPro" id="IPR001375">
    <property type="entry name" value="Peptidase_S9_cat"/>
</dbReference>
<dbReference type="InterPro" id="IPR002471">
    <property type="entry name" value="Pept_S9_AS"/>
</dbReference>
<dbReference type="FunFam" id="3.40.50.1820:FF:000146">
    <property type="entry name" value="Acylamino-acid-releasing enzyme"/>
    <property type="match status" value="2"/>
</dbReference>
<feature type="domain" description="Peptidase S9 prolyl oligopeptidase catalytic" evidence="9">
    <location>
        <begin position="621"/>
        <end position="824"/>
    </location>
</feature>
<dbReference type="SUPFAM" id="SSF82171">
    <property type="entry name" value="DPP6 N-terminal domain-like"/>
    <property type="match status" value="2"/>
</dbReference>
<dbReference type="SUPFAM" id="SSF53474">
    <property type="entry name" value="alpha/beta-Hydrolases"/>
    <property type="match status" value="2"/>
</dbReference>
<evidence type="ECO:0000256" key="7">
    <source>
        <dbReference type="ARBA" id="ARBA00022801"/>
    </source>
</evidence>
<dbReference type="Pfam" id="PF00326">
    <property type="entry name" value="Peptidase_S9"/>
    <property type="match status" value="2"/>
</dbReference>
<reference evidence="11" key="1">
    <citation type="journal article" date="2009" name="Rice">
        <title>De Novo Next Generation Sequencing of Plant Genomes.</title>
        <authorList>
            <person name="Rounsley S."/>
            <person name="Marri P.R."/>
            <person name="Yu Y."/>
            <person name="He R."/>
            <person name="Sisneros N."/>
            <person name="Goicoechea J.L."/>
            <person name="Lee S.J."/>
            <person name="Angelova A."/>
            <person name="Kudrna D."/>
            <person name="Luo M."/>
            <person name="Affourtit J."/>
            <person name="Desany B."/>
            <person name="Knight J."/>
            <person name="Niazi F."/>
            <person name="Egholm M."/>
            <person name="Wing R.A."/>
        </authorList>
    </citation>
    <scope>NUCLEOTIDE SEQUENCE [LARGE SCALE GENOMIC DNA]</scope>
    <source>
        <strain evidence="11">cv. IRGC 105608</strain>
    </source>
</reference>
<dbReference type="eggNOG" id="KOG2100">
    <property type="taxonomic scope" value="Eukaryota"/>
</dbReference>
<evidence type="ECO:0000256" key="5">
    <source>
        <dbReference type="ARBA" id="ARBA00012917"/>
    </source>
</evidence>
<dbReference type="GO" id="GO:0005737">
    <property type="term" value="C:cytoplasm"/>
    <property type="evidence" value="ECO:0007669"/>
    <property type="project" value="UniProtKB-SubCell"/>
</dbReference>
<feature type="domain" description="Acylamino-acid-releasing enzyme N-terminal" evidence="10">
    <location>
        <begin position="832"/>
        <end position="1314"/>
    </location>
</feature>
<comment type="catalytic activity">
    <reaction evidence="1">
        <text>Cleavage of an N-acetyl or N-formyl amino acid from the N-terminus of a polypeptide.</text>
        <dbReference type="EC" id="3.4.19.1"/>
    </reaction>
</comment>
<dbReference type="Pfam" id="PF19283">
    <property type="entry name" value="APEH_N"/>
    <property type="match status" value="2"/>
</dbReference>
<reference evidence="11" key="2">
    <citation type="submission" date="2015-03" db="UniProtKB">
        <authorList>
            <consortium name="EnsemblPlants"/>
        </authorList>
    </citation>
    <scope>IDENTIFICATION</scope>
</reference>
<dbReference type="InterPro" id="IPR029058">
    <property type="entry name" value="AB_hydrolase_fold"/>
</dbReference>
<dbReference type="EnsemblPlants" id="OBART10G09970.1">
    <property type="protein sequence ID" value="OBART10G09970.1"/>
    <property type="gene ID" value="OBART10G09970"/>
</dbReference>
<evidence type="ECO:0000313" key="12">
    <source>
        <dbReference type="Proteomes" id="UP000026960"/>
    </source>
</evidence>
<evidence type="ECO:0000256" key="1">
    <source>
        <dbReference type="ARBA" id="ARBA00000721"/>
    </source>
</evidence>
<proteinExistence type="inferred from homology"/>
<feature type="domain" description="Peptidase S9 prolyl oligopeptidase catalytic" evidence="9">
    <location>
        <begin position="1374"/>
        <end position="1591"/>
    </location>
</feature>
<organism evidence="11">
    <name type="scientific">Oryza barthii</name>
    <dbReference type="NCBI Taxonomy" id="65489"/>
    <lineage>
        <taxon>Eukaryota</taxon>
        <taxon>Viridiplantae</taxon>
        <taxon>Streptophyta</taxon>
        <taxon>Embryophyta</taxon>
        <taxon>Tracheophyta</taxon>
        <taxon>Spermatophyta</taxon>
        <taxon>Magnoliopsida</taxon>
        <taxon>Liliopsida</taxon>
        <taxon>Poales</taxon>
        <taxon>Poaceae</taxon>
        <taxon>BOP clade</taxon>
        <taxon>Oryzoideae</taxon>
        <taxon>Oryzeae</taxon>
        <taxon>Oryzinae</taxon>
        <taxon>Oryza</taxon>
    </lineage>
</organism>
<dbReference type="Gramene" id="OBART10G09970.1">
    <property type="protein sequence ID" value="OBART10G09970.1"/>
    <property type="gene ID" value="OBART10G09970"/>
</dbReference>